<feature type="region of interest" description="Disordered" evidence="6">
    <location>
        <begin position="156"/>
        <end position="254"/>
    </location>
</feature>
<dbReference type="InterPro" id="IPR010666">
    <property type="entry name" value="Znf_GRF"/>
</dbReference>
<reference evidence="8 9" key="1">
    <citation type="submission" date="2017-05" db="EMBL/GenBank/DDBJ databases">
        <title>Draft genome sequence of Elsinoe australis.</title>
        <authorList>
            <person name="Cheng Q."/>
        </authorList>
    </citation>
    <scope>NUCLEOTIDE SEQUENCE [LARGE SCALE GENOMIC DNA]</scope>
    <source>
        <strain evidence="8 9">NL1</strain>
    </source>
</reference>
<organism evidence="8 9">
    <name type="scientific">Elsinoe australis</name>
    <dbReference type="NCBI Taxonomy" id="40998"/>
    <lineage>
        <taxon>Eukaryota</taxon>
        <taxon>Fungi</taxon>
        <taxon>Dikarya</taxon>
        <taxon>Ascomycota</taxon>
        <taxon>Pezizomycotina</taxon>
        <taxon>Dothideomycetes</taxon>
        <taxon>Dothideomycetidae</taxon>
        <taxon>Myriangiales</taxon>
        <taxon>Elsinoaceae</taxon>
        <taxon>Elsinoe</taxon>
    </lineage>
</organism>
<accession>A0A2P8A5M9</accession>
<sequence>MSFRRGPRTPARSRYNPSTPTSKSYSKSRGPSTTTSPRGLFSDGAWHCDCTPRLPAEHFRVKKEGKNHGRWFYTCQNSEGKRCGFFLWDEDAKVREEGAVLGGKRTEVGRDGGIGNGGQEGQANPAWLKTQTQGGQVGNEHGENKKRTREIVDLDAETEGEDEFGEPISWPSTAAETPSKRQRTDEYATPVTTTTKRKLPWSKYDEDEATTPSKQRTELDGLPTPSRTRPNEVQDPATSPATGRFRDAMRSPPADASVVSARTLSKEVFELLQANGVDLAGKVDGDLRAALSRHEMKLQGVIKGRDLVRTALKGKEGKIVELQGRVAGLEAEREVLRGALGRLRGPEE</sequence>
<dbReference type="Proteomes" id="UP000243723">
    <property type="component" value="Unassembled WGS sequence"/>
</dbReference>
<comment type="caution">
    <text evidence="8">The sequence shown here is derived from an EMBL/GenBank/DDBJ whole genome shotgun (WGS) entry which is preliminary data.</text>
</comment>
<protein>
    <recommendedName>
        <fullName evidence="7">GRF-type domain-containing protein</fullName>
    </recommendedName>
</protein>
<dbReference type="STRING" id="40998.A0A2P8A5M9"/>
<gene>
    <name evidence="8" type="ORF">B9Z65_4638</name>
</gene>
<feature type="region of interest" description="Disordered" evidence="6">
    <location>
        <begin position="1"/>
        <end position="41"/>
    </location>
</feature>
<proteinExistence type="predicted"/>
<feature type="compositionally biased region" description="Gly residues" evidence="6">
    <location>
        <begin position="111"/>
        <end position="120"/>
    </location>
</feature>
<evidence type="ECO:0000256" key="1">
    <source>
        <dbReference type="ARBA" id="ARBA00022723"/>
    </source>
</evidence>
<evidence type="ECO:0000313" key="8">
    <source>
        <dbReference type="EMBL" id="PSK55760.1"/>
    </source>
</evidence>
<evidence type="ECO:0000313" key="9">
    <source>
        <dbReference type="Proteomes" id="UP000243723"/>
    </source>
</evidence>
<feature type="compositionally biased region" description="Low complexity" evidence="6">
    <location>
        <begin position="15"/>
        <end position="28"/>
    </location>
</feature>
<dbReference type="PROSITE" id="PS51999">
    <property type="entry name" value="ZF_GRF"/>
    <property type="match status" value="1"/>
</dbReference>
<dbReference type="OrthoDB" id="430051at2759"/>
<evidence type="ECO:0000256" key="2">
    <source>
        <dbReference type="ARBA" id="ARBA00022771"/>
    </source>
</evidence>
<keyword evidence="5" id="KW-0175">Coiled coil</keyword>
<evidence type="ECO:0000259" key="7">
    <source>
        <dbReference type="PROSITE" id="PS51999"/>
    </source>
</evidence>
<name>A0A2P8A5M9_9PEZI</name>
<dbReference type="EMBL" id="NHZQ01000066">
    <property type="protein sequence ID" value="PSK55760.1"/>
    <property type="molecule type" value="Genomic_DNA"/>
</dbReference>
<feature type="coiled-coil region" evidence="5">
    <location>
        <begin position="312"/>
        <end position="339"/>
    </location>
</feature>
<dbReference type="Pfam" id="PF06839">
    <property type="entry name" value="Zn_ribbon_GRF"/>
    <property type="match status" value="1"/>
</dbReference>
<evidence type="ECO:0000256" key="6">
    <source>
        <dbReference type="SAM" id="MobiDB-lite"/>
    </source>
</evidence>
<feature type="compositionally biased region" description="Acidic residues" evidence="6">
    <location>
        <begin position="156"/>
        <end position="165"/>
    </location>
</feature>
<evidence type="ECO:0000256" key="3">
    <source>
        <dbReference type="ARBA" id="ARBA00022833"/>
    </source>
</evidence>
<feature type="domain" description="GRF-type" evidence="7">
    <location>
        <begin position="48"/>
        <end position="92"/>
    </location>
</feature>
<feature type="region of interest" description="Disordered" evidence="6">
    <location>
        <begin position="105"/>
        <end position="124"/>
    </location>
</feature>
<evidence type="ECO:0000256" key="5">
    <source>
        <dbReference type="SAM" id="Coils"/>
    </source>
</evidence>
<keyword evidence="9" id="KW-1185">Reference proteome</keyword>
<keyword evidence="2 4" id="KW-0863">Zinc-finger</keyword>
<dbReference type="GO" id="GO:0008270">
    <property type="term" value="F:zinc ion binding"/>
    <property type="evidence" value="ECO:0007669"/>
    <property type="project" value="UniProtKB-KW"/>
</dbReference>
<keyword evidence="3" id="KW-0862">Zinc</keyword>
<keyword evidence="1" id="KW-0479">Metal-binding</keyword>
<dbReference type="AlphaFoldDB" id="A0A2P8A5M9"/>
<evidence type="ECO:0000256" key="4">
    <source>
        <dbReference type="PROSITE-ProRule" id="PRU01343"/>
    </source>
</evidence>